<evidence type="ECO:0000256" key="2">
    <source>
        <dbReference type="ARBA" id="ARBA00022670"/>
    </source>
</evidence>
<dbReference type="PRINTS" id="PR00723">
    <property type="entry name" value="SUBTILISIN"/>
</dbReference>
<keyword evidence="2 5" id="KW-0645">Protease</keyword>
<dbReference type="Proteomes" id="UP000017984">
    <property type="component" value="Chromosome"/>
</dbReference>
<gene>
    <name evidence="7" type="ORF">M878_10365</name>
</gene>
<evidence type="ECO:0000259" key="6">
    <source>
        <dbReference type="Pfam" id="PF00082"/>
    </source>
</evidence>
<proteinExistence type="inferred from homology"/>
<dbReference type="Gene3D" id="3.40.50.200">
    <property type="entry name" value="Peptidase S8/S53 domain"/>
    <property type="match status" value="1"/>
</dbReference>
<dbReference type="PATRIC" id="fig|1352936.5.peg.2205"/>
<dbReference type="OrthoDB" id="614750at2"/>
<comment type="similarity">
    <text evidence="1 5">Belongs to the peptidase S8 family.</text>
</comment>
<comment type="caution">
    <text evidence="7">The sequence shown here is derived from an EMBL/GenBank/DDBJ whole genome shotgun (WGS) entry which is preliminary data.</text>
</comment>
<dbReference type="CDD" id="cd07492">
    <property type="entry name" value="Peptidases_S8_8"/>
    <property type="match status" value="1"/>
</dbReference>
<dbReference type="InterPro" id="IPR050131">
    <property type="entry name" value="Peptidase_S8_subtilisin-like"/>
</dbReference>
<evidence type="ECO:0000256" key="1">
    <source>
        <dbReference type="ARBA" id="ARBA00011073"/>
    </source>
</evidence>
<dbReference type="PROSITE" id="PS00136">
    <property type="entry name" value="SUBTILASE_ASP"/>
    <property type="match status" value="1"/>
</dbReference>
<feature type="active site" description="Charge relay system" evidence="5">
    <location>
        <position position="51"/>
    </location>
</feature>
<protein>
    <recommendedName>
        <fullName evidence="6">Peptidase S8/S53 domain-containing protein</fullName>
    </recommendedName>
</protein>
<dbReference type="Pfam" id="PF00082">
    <property type="entry name" value="Peptidase_S8"/>
    <property type="match status" value="1"/>
</dbReference>
<dbReference type="RefSeq" id="WP_023546048.1">
    <property type="nucleotide sequence ID" value="NZ_CM002285.1"/>
</dbReference>
<evidence type="ECO:0000313" key="8">
    <source>
        <dbReference type="Proteomes" id="UP000017984"/>
    </source>
</evidence>
<evidence type="ECO:0000313" key="7">
    <source>
        <dbReference type="EMBL" id="EST34390.1"/>
    </source>
</evidence>
<keyword evidence="8" id="KW-1185">Reference proteome</keyword>
<keyword evidence="4 5" id="KW-0720">Serine protease</keyword>
<dbReference type="SUPFAM" id="SSF52743">
    <property type="entry name" value="Subtilisin-like"/>
    <property type="match status" value="1"/>
</dbReference>
<dbReference type="GO" id="GO:0006508">
    <property type="term" value="P:proteolysis"/>
    <property type="evidence" value="ECO:0007669"/>
    <property type="project" value="UniProtKB-KW"/>
</dbReference>
<dbReference type="InterPro" id="IPR023827">
    <property type="entry name" value="Peptidase_S8_Asp-AS"/>
</dbReference>
<organism evidence="7 8">
    <name type="scientific">Streptomyces roseochromogenus subsp. oscitans DS 12.976</name>
    <dbReference type="NCBI Taxonomy" id="1352936"/>
    <lineage>
        <taxon>Bacteria</taxon>
        <taxon>Bacillati</taxon>
        <taxon>Actinomycetota</taxon>
        <taxon>Actinomycetes</taxon>
        <taxon>Kitasatosporales</taxon>
        <taxon>Streptomycetaceae</taxon>
        <taxon>Streptomyces</taxon>
    </lineage>
</organism>
<dbReference type="InterPro" id="IPR034067">
    <property type="entry name" value="Serine_protease_KerA-like_dom"/>
</dbReference>
<dbReference type="GO" id="GO:0004252">
    <property type="term" value="F:serine-type endopeptidase activity"/>
    <property type="evidence" value="ECO:0007669"/>
    <property type="project" value="UniProtKB-UniRule"/>
</dbReference>
<evidence type="ECO:0000256" key="3">
    <source>
        <dbReference type="ARBA" id="ARBA00022801"/>
    </source>
</evidence>
<dbReference type="PANTHER" id="PTHR43806">
    <property type="entry name" value="PEPTIDASE S8"/>
    <property type="match status" value="1"/>
</dbReference>
<evidence type="ECO:0000256" key="5">
    <source>
        <dbReference type="PROSITE-ProRule" id="PRU01240"/>
    </source>
</evidence>
<dbReference type="InterPro" id="IPR015500">
    <property type="entry name" value="Peptidase_S8_subtilisin-rel"/>
</dbReference>
<dbReference type="AlphaFoldDB" id="V6KQD2"/>
<dbReference type="InterPro" id="IPR036852">
    <property type="entry name" value="Peptidase_S8/S53_dom_sf"/>
</dbReference>
<dbReference type="EMBL" id="AWQX01000081">
    <property type="protein sequence ID" value="EST34390.1"/>
    <property type="molecule type" value="Genomic_DNA"/>
</dbReference>
<name>V6KQD2_STRRC</name>
<dbReference type="PROSITE" id="PS51892">
    <property type="entry name" value="SUBTILASE"/>
    <property type="match status" value="1"/>
</dbReference>
<feature type="active site" description="Charge relay system" evidence="5">
    <location>
        <position position="90"/>
    </location>
</feature>
<dbReference type="PANTHER" id="PTHR43806:SF11">
    <property type="entry name" value="CEREVISIN-RELATED"/>
    <property type="match status" value="1"/>
</dbReference>
<dbReference type="InterPro" id="IPR000209">
    <property type="entry name" value="Peptidase_S8/S53_dom"/>
</dbReference>
<feature type="domain" description="Peptidase S8/S53" evidence="6">
    <location>
        <begin position="42"/>
        <end position="269"/>
    </location>
</feature>
<keyword evidence="3 5" id="KW-0378">Hydrolase</keyword>
<evidence type="ECO:0000256" key="4">
    <source>
        <dbReference type="ARBA" id="ARBA00022825"/>
    </source>
</evidence>
<feature type="active site" description="Charge relay system" evidence="5">
    <location>
        <position position="234"/>
    </location>
</feature>
<accession>V6KQD2</accession>
<sequence length="273" mass="28303">MTGSPDTGLTWNLLDRHPADIAIDAAGAGLVTPEWAYGGVDGTGVRVCVVDSGIEAGHPLVGELAGSHGVVSRDGGLVVEEVAPADTCGHGTACAGIVRQVAPGCELHSVRILGENGGGTGDALLTGVRWAIGQRFDLINLSLSTTRPQFGRALRELADDAYFSRSVIVASAHNARIESFPWRFSSVISVGSHAEDDSGLVLYNPSPPVEFFARGQAVRVAALNGGTTRNTGNSFAAPHVTGLSALILGKHPELTTFELKTILYLTAANVRGA</sequence>
<dbReference type="HOGENOM" id="CLU_989636_0_0_11"/>
<dbReference type="STRING" id="1352936.M878_10365"/>
<reference evidence="7 8" key="1">
    <citation type="journal article" date="2014" name="Genome Announc.">
        <title>Draft Genome Sequence of Streptomyces roseochromogenes subsp. oscitans DS 12.976, Producer of the Aminocoumarin Antibiotic Clorobiocin.</title>
        <authorList>
            <person name="Ruckert C."/>
            <person name="Kalinowski J."/>
            <person name="Heide L."/>
            <person name="Apel A.K."/>
        </authorList>
    </citation>
    <scope>NUCLEOTIDE SEQUENCE [LARGE SCALE GENOMIC DNA]</scope>
    <source>
        <strain evidence="7 8">DS 12.976</strain>
    </source>
</reference>